<reference evidence="1 2" key="1">
    <citation type="journal article" date="2020" name="bioRxiv">
        <title>Whole genome comparisons of ergot fungi reveals the divergence and evolution of species within the genus Claviceps are the result of varying mechanisms driving genome evolution and host range expansion.</title>
        <authorList>
            <person name="Wyka S.A."/>
            <person name="Mondo S.J."/>
            <person name="Liu M."/>
            <person name="Dettman J."/>
            <person name="Nalam V."/>
            <person name="Broders K.D."/>
        </authorList>
    </citation>
    <scope>NUCLEOTIDE SEQUENCE [LARGE SCALE GENOMIC DNA]</scope>
    <source>
        <strain evidence="1 2">Clav52</strain>
    </source>
</reference>
<protein>
    <submittedName>
        <fullName evidence="1">Uncharacterized protein</fullName>
    </submittedName>
</protein>
<gene>
    <name evidence="1" type="ORF">E4U09_004899</name>
</gene>
<accession>A0A9P7QPW9</accession>
<dbReference type="EMBL" id="SRRH01000004">
    <property type="protein sequence ID" value="KAG6303833.1"/>
    <property type="molecule type" value="Genomic_DNA"/>
</dbReference>
<evidence type="ECO:0000313" key="1">
    <source>
        <dbReference type="EMBL" id="KAG6303833.1"/>
    </source>
</evidence>
<dbReference type="Proteomes" id="UP000707071">
    <property type="component" value="Unassembled WGS sequence"/>
</dbReference>
<comment type="caution">
    <text evidence="1">The sequence shown here is derived from an EMBL/GenBank/DDBJ whole genome shotgun (WGS) entry which is preliminary data.</text>
</comment>
<sequence>MASVKSFMSRYFEKTFKSSRSGNRLPSYHAIIVTAIFRASATSCDLYQAIHPENLEAAAETARVLQQVGIKEAPPDGPKKRQIAARVAKPSRRRLSGIFDEQRLQDGWEICSEALVFARLIGIKRAGGMWTLKKEEID</sequence>
<evidence type="ECO:0000313" key="2">
    <source>
        <dbReference type="Proteomes" id="UP000707071"/>
    </source>
</evidence>
<organism evidence="1 2">
    <name type="scientific">Claviceps aff. purpurea</name>
    <dbReference type="NCBI Taxonomy" id="1967640"/>
    <lineage>
        <taxon>Eukaryota</taxon>
        <taxon>Fungi</taxon>
        <taxon>Dikarya</taxon>
        <taxon>Ascomycota</taxon>
        <taxon>Pezizomycotina</taxon>
        <taxon>Sordariomycetes</taxon>
        <taxon>Hypocreomycetidae</taxon>
        <taxon>Hypocreales</taxon>
        <taxon>Clavicipitaceae</taxon>
        <taxon>Claviceps</taxon>
    </lineage>
</organism>
<proteinExistence type="predicted"/>
<name>A0A9P7QPW9_9HYPO</name>
<dbReference type="AlphaFoldDB" id="A0A9P7QPW9"/>
<keyword evidence="2" id="KW-1185">Reference proteome</keyword>